<evidence type="ECO:0000313" key="3">
    <source>
        <dbReference type="Proteomes" id="UP000196027"/>
    </source>
</evidence>
<dbReference type="EMBL" id="CP021425">
    <property type="protein sequence ID" value="ARU59028.1"/>
    <property type="molecule type" value="Genomic_DNA"/>
</dbReference>
<organism evidence="2 3">
    <name type="scientific">Oleiphilus messinensis</name>
    <dbReference type="NCBI Taxonomy" id="141451"/>
    <lineage>
        <taxon>Bacteria</taxon>
        <taxon>Pseudomonadati</taxon>
        <taxon>Pseudomonadota</taxon>
        <taxon>Gammaproteobacteria</taxon>
        <taxon>Oceanospirillales</taxon>
        <taxon>Oleiphilaceae</taxon>
        <taxon>Oleiphilus</taxon>
    </lineage>
</organism>
<dbReference type="InterPro" id="IPR036291">
    <property type="entry name" value="NAD(P)-bd_dom_sf"/>
</dbReference>
<evidence type="ECO:0000313" key="2">
    <source>
        <dbReference type="EMBL" id="ARU59028.1"/>
    </source>
</evidence>
<dbReference type="PANTHER" id="PTHR45458">
    <property type="entry name" value="SHORT-CHAIN DEHYDROGENASE/REDUCTASE SDR"/>
    <property type="match status" value="1"/>
</dbReference>
<dbReference type="PRINTS" id="PR00081">
    <property type="entry name" value="GDHRDH"/>
</dbReference>
<keyword evidence="3" id="KW-1185">Reference proteome</keyword>
<protein>
    <submittedName>
        <fullName evidence="2">Oxidoreductase, short chain dehydrogenase/reductase family</fullName>
    </submittedName>
</protein>
<dbReference type="KEGG" id="ome:OLMES_5044"/>
<dbReference type="Gene3D" id="3.40.50.720">
    <property type="entry name" value="NAD(P)-binding Rossmann-like Domain"/>
    <property type="match status" value="1"/>
</dbReference>
<name>A0A1Y0IER2_9GAMM</name>
<sequence>MVMTKTVLVTGANRGIGLSFCRHYQARGWNVYGVCRNTSDALDALQINVVSGIDVSDPESITQLKQQLEGIPLDILINNAGILRNERLGSLNFSDMQQQFEVNTLGPLRVTEALMGNLSEGSKVALITSRMGSITDNTSGGYYGYRMSKAALNSAGVSLARDLAPKGIAVAILHPGLVGTEMIGGVGDLTPDEAAQRLIARIDELSLQNSGSFRHSNGDSLPW</sequence>
<dbReference type="GO" id="GO:0016616">
    <property type="term" value="F:oxidoreductase activity, acting on the CH-OH group of donors, NAD or NADP as acceptor"/>
    <property type="evidence" value="ECO:0007669"/>
    <property type="project" value="TreeGrafter"/>
</dbReference>
<accession>A0A1Y0IER2</accession>
<reference evidence="2 3" key="1">
    <citation type="submission" date="2017-05" db="EMBL/GenBank/DDBJ databases">
        <title>Genomic insights into alkan degradation activity of Oleiphilus messinensis.</title>
        <authorList>
            <person name="Kozyavkin S.A."/>
            <person name="Slesarev A.I."/>
            <person name="Golyshin P.N."/>
            <person name="Korzhenkov A."/>
            <person name="Golyshina O.N."/>
            <person name="Toshchakov S.V."/>
        </authorList>
    </citation>
    <scope>NUCLEOTIDE SEQUENCE [LARGE SCALE GENOMIC DNA]</scope>
    <source>
        <strain evidence="2 3">ME102</strain>
    </source>
</reference>
<dbReference type="InterPro" id="IPR052184">
    <property type="entry name" value="SDR_enzymes"/>
</dbReference>
<comment type="similarity">
    <text evidence="1">Belongs to the short-chain dehydrogenases/reductases (SDR) family.</text>
</comment>
<evidence type="ECO:0000256" key="1">
    <source>
        <dbReference type="RuleBase" id="RU000363"/>
    </source>
</evidence>
<proteinExistence type="inferred from homology"/>
<dbReference type="InterPro" id="IPR002347">
    <property type="entry name" value="SDR_fam"/>
</dbReference>
<dbReference type="CDD" id="cd05325">
    <property type="entry name" value="carb_red_sniffer_like_SDR_c"/>
    <property type="match status" value="1"/>
</dbReference>
<dbReference type="PRINTS" id="PR00080">
    <property type="entry name" value="SDRFAMILY"/>
</dbReference>
<dbReference type="SUPFAM" id="SSF51735">
    <property type="entry name" value="NAD(P)-binding Rossmann-fold domains"/>
    <property type="match status" value="1"/>
</dbReference>
<dbReference type="AlphaFoldDB" id="A0A1Y0IER2"/>
<dbReference type="Pfam" id="PF00106">
    <property type="entry name" value="adh_short"/>
    <property type="match status" value="1"/>
</dbReference>
<dbReference type="Proteomes" id="UP000196027">
    <property type="component" value="Chromosome"/>
</dbReference>
<dbReference type="PANTHER" id="PTHR45458:SF1">
    <property type="entry name" value="SHORT CHAIN DEHYDROGENASE"/>
    <property type="match status" value="1"/>
</dbReference>
<gene>
    <name evidence="2" type="ORF">OLMES_5044</name>
</gene>